<dbReference type="AlphaFoldDB" id="A0A087UY79"/>
<dbReference type="Proteomes" id="UP000054359">
    <property type="component" value="Unassembled WGS sequence"/>
</dbReference>
<gene>
    <name evidence="1" type="ORF">X975_14196</name>
</gene>
<keyword evidence="2" id="KW-1185">Reference proteome</keyword>
<reference evidence="1 2" key="1">
    <citation type="submission" date="2013-11" db="EMBL/GenBank/DDBJ databases">
        <title>Genome sequencing of Stegodyphus mimosarum.</title>
        <authorList>
            <person name="Bechsgaard J."/>
        </authorList>
    </citation>
    <scope>NUCLEOTIDE SEQUENCE [LARGE SCALE GENOMIC DNA]</scope>
</reference>
<name>A0A087UY79_STEMI</name>
<feature type="non-terminal residue" evidence="1">
    <location>
        <position position="155"/>
    </location>
</feature>
<protein>
    <submittedName>
        <fullName evidence="1">Uncharacterized protein</fullName>
    </submittedName>
</protein>
<evidence type="ECO:0000313" key="2">
    <source>
        <dbReference type="Proteomes" id="UP000054359"/>
    </source>
</evidence>
<evidence type="ECO:0000313" key="1">
    <source>
        <dbReference type="EMBL" id="KFM82318.1"/>
    </source>
</evidence>
<sequence>MLINTALVPKMPFHFPDASYNVTVTFEDTSLVGDDEERRLTFHVRILNRSQHAHQPFSPTEDFQVYASIFRHSSHHARVAQPMEVKPHDGYFFRLSGEPEKGLPSTRIFGVTPATGIVYIRDEVSLARSSANLFKLQLSWRSKDETDRRCNILLR</sequence>
<accession>A0A087UY79</accession>
<dbReference type="OrthoDB" id="6423461at2759"/>
<proteinExistence type="predicted"/>
<organism evidence="1 2">
    <name type="scientific">Stegodyphus mimosarum</name>
    <name type="common">African social velvet spider</name>
    <dbReference type="NCBI Taxonomy" id="407821"/>
    <lineage>
        <taxon>Eukaryota</taxon>
        <taxon>Metazoa</taxon>
        <taxon>Ecdysozoa</taxon>
        <taxon>Arthropoda</taxon>
        <taxon>Chelicerata</taxon>
        <taxon>Arachnida</taxon>
        <taxon>Araneae</taxon>
        <taxon>Araneomorphae</taxon>
        <taxon>Entelegynae</taxon>
        <taxon>Eresoidea</taxon>
        <taxon>Eresidae</taxon>
        <taxon>Stegodyphus</taxon>
    </lineage>
</organism>
<dbReference type="EMBL" id="KK122252">
    <property type="protein sequence ID" value="KFM82318.1"/>
    <property type="molecule type" value="Genomic_DNA"/>
</dbReference>